<dbReference type="RefSeq" id="XP_031560814.1">
    <property type="nucleotide sequence ID" value="XM_031704954.1"/>
</dbReference>
<reference evidence="16" key="1">
    <citation type="submission" date="2025-08" db="UniProtKB">
        <authorList>
            <consortium name="RefSeq"/>
        </authorList>
    </citation>
    <scope>IDENTIFICATION</scope>
    <source>
        <tissue evidence="16">Tentacle</tissue>
    </source>
</reference>
<keyword evidence="3" id="KW-0633">Potassium transport</keyword>
<comment type="subcellular location">
    <subcellularLocation>
        <location evidence="1">Membrane</location>
        <topology evidence="1">Multi-pass membrane protein</topology>
    </subcellularLocation>
</comment>
<dbReference type="PRINTS" id="PR01494">
    <property type="entry name" value="KV9CHANNEL"/>
</dbReference>
<keyword evidence="6" id="KW-0851">Voltage-gated channel</keyword>
<evidence type="ECO:0000256" key="7">
    <source>
        <dbReference type="ARBA" id="ARBA00022958"/>
    </source>
</evidence>
<dbReference type="PANTHER" id="PTHR11537:SF105">
    <property type="entry name" value="POTASSIUM VOLTAGE-GATED CHANNEL PROTEIN SHAL"/>
    <property type="match status" value="1"/>
</dbReference>
<dbReference type="InterPro" id="IPR005821">
    <property type="entry name" value="Ion_trans_dom"/>
</dbReference>
<gene>
    <name evidence="16" type="primary">LOC116296847</name>
</gene>
<evidence type="ECO:0000259" key="14">
    <source>
        <dbReference type="SMART" id="SM00225"/>
    </source>
</evidence>
<evidence type="ECO:0000313" key="16">
    <source>
        <dbReference type="RefSeq" id="XP_031560814.1"/>
    </source>
</evidence>
<dbReference type="GO" id="GO:0001508">
    <property type="term" value="P:action potential"/>
    <property type="evidence" value="ECO:0007669"/>
    <property type="project" value="TreeGrafter"/>
</dbReference>
<dbReference type="Gene3D" id="3.30.710.10">
    <property type="entry name" value="Potassium Channel Kv1.1, Chain A"/>
    <property type="match status" value="1"/>
</dbReference>
<dbReference type="SUPFAM" id="SSF81324">
    <property type="entry name" value="Voltage-gated potassium channels"/>
    <property type="match status" value="1"/>
</dbReference>
<evidence type="ECO:0000256" key="12">
    <source>
        <dbReference type="SAM" id="MobiDB-lite"/>
    </source>
</evidence>
<feature type="transmembrane region" description="Helical" evidence="13">
    <location>
        <begin position="358"/>
        <end position="377"/>
    </location>
</feature>
<keyword evidence="15" id="KW-1185">Reference proteome</keyword>
<name>A0A6P8HWP6_ACTTE</name>
<dbReference type="PRINTS" id="PR01491">
    <property type="entry name" value="KVCHANNEL"/>
</dbReference>
<feature type="compositionally biased region" description="Acidic residues" evidence="12">
    <location>
        <begin position="613"/>
        <end position="629"/>
    </location>
</feature>
<evidence type="ECO:0000256" key="6">
    <source>
        <dbReference type="ARBA" id="ARBA00022882"/>
    </source>
</evidence>
<keyword evidence="7" id="KW-0630">Potassium</keyword>
<dbReference type="InterPro" id="IPR028325">
    <property type="entry name" value="VG_K_chnl"/>
</dbReference>
<dbReference type="InterPro" id="IPR000210">
    <property type="entry name" value="BTB/POZ_dom"/>
</dbReference>
<evidence type="ECO:0000256" key="1">
    <source>
        <dbReference type="ARBA" id="ARBA00004141"/>
    </source>
</evidence>
<dbReference type="InterPro" id="IPR011333">
    <property type="entry name" value="SKP1/BTB/POZ_sf"/>
</dbReference>
<dbReference type="Proteomes" id="UP000515163">
    <property type="component" value="Unplaced"/>
</dbReference>
<protein>
    <submittedName>
        <fullName evidence="16">Potassium voltage-gated channel protein Shal-like</fullName>
    </submittedName>
</protein>
<dbReference type="InterPro" id="IPR003968">
    <property type="entry name" value="K_chnl_volt-dep_Kv"/>
</dbReference>
<sequence length="636" mass="71984">MDRLSELNPSKQNHTKSPKTQRKAVFRLGGIVSAPGVHTSLKNLQTISKYDHRLRFNVGGTYFEILKENLARFPDTLLGGNRKTQFFDEKRNEFFFDRDPIMFKYILDFYRTGKFHISTPDCMESISDELAFFGIPESFVSECCCEYINFENNLEEERIHIQKKAPDAFGGREKLHEFLTDFKSSLAAAIFSYFFVLVVVINICIIVGETLECALNRKCGDYFEAEFFCVDSFCVAVFTLEFFSRLFSCPDRREFIKDFSNIVDLIGILPYYFGIMERLIETNNTALQSIITILRIFRIFRVIKLARHSEQFQTLLLSIGQAAGELGGILFSFLALMVMFSTLIFVAEDGGSENLNGFTSIPAAFWYTLVTMTTLGYGDIYPGTFFGKVIGSACALAGVVLLALPVPIIEERLNANSKKASRNKDEKPFEGLTKRFATSIASLSRLKNFKKFAGLTSHASQSSAIDLSCNDRYESNHVTQEMKSSLEKSTDFPSDETIKATFVEMSEAQPVQIHQCCVHGRSRFSPTRQYPGTPDQGNNFWFSNRNLSARSSSEAQREDSSMKPTSNGYAVAERKPCARKRRGYDSANGDHESISLKSFQENGTSLQTADQQNDSETEEQDNEDYDQLSDEWNTPI</sequence>
<dbReference type="InterPro" id="IPR003131">
    <property type="entry name" value="T1-type_BTB"/>
</dbReference>
<dbReference type="KEGG" id="aten:116296847"/>
<dbReference type="SMART" id="SM00225">
    <property type="entry name" value="BTB"/>
    <property type="match status" value="1"/>
</dbReference>
<dbReference type="FunFam" id="1.10.287.70:FF:000028">
    <property type="entry name" value="potassium voltage-gated channel subfamily D member 3"/>
    <property type="match status" value="1"/>
</dbReference>
<keyword evidence="11" id="KW-0407">Ion channel</keyword>
<dbReference type="SUPFAM" id="SSF54695">
    <property type="entry name" value="POZ domain"/>
    <property type="match status" value="1"/>
</dbReference>
<feature type="region of interest" description="Disordered" evidence="12">
    <location>
        <begin position="1"/>
        <end position="21"/>
    </location>
</feature>
<dbReference type="PANTHER" id="PTHR11537">
    <property type="entry name" value="VOLTAGE-GATED POTASSIUM CHANNEL"/>
    <property type="match status" value="1"/>
</dbReference>
<evidence type="ECO:0000256" key="11">
    <source>
        <dbReference type="ARBA" id="ARBA00023303"/>
    </source>
</evidence>
<dbReference type="GO" id="GO:0005249">
    <property type="term" value="F:voltage-gated potassium channel activity"/>
    <property type="evidence" value="ECO:0007669"/>
    <property type="project" value="InterPro"/>
</dbReference>
<keyword evidence="2" id="KW-0813">Transport</keyword>
<feature type="compositionally biased region" description="Polar residues" evidence="12">
    <location>
        <begin position="595"/>
        <end position="612"/>
    </location>
</feature>
<feature type="transmembrane region" description="Helical" evidence="13">
    <location>
        <begin position="389"/>
        <end position="409"/>
    </location>
</feature>
<dbReference type="AlphaFoldDB" id="A0A6P8HWP6"/>
<evidence type="ECO:0000256" key="5">
    <source>
        <dbReference type="ARBA" id="ARBA00022826"/>
    </source>
</evidence>
<feature type="region of interest" description="Disordered" evidence="12">
    <location>
        <begin position="551"/>
        <end position="636"/>
    </location>
</feature>
<dbReference type="GO" id="GO:0008076">
    <property type="term" value="C:voltage-gated potassium channel complex"/>
    <property type="evidence" value="ECO:0007669"/>
    <property type="project" value="InterPro"/>
</dbReference>
<feature type="transmembrane region" description="Helical" evidence="13">
    <location>
        <begin position="315"/>
        <end position="346"/>
    </location>
</feature>
<dbReference type="OrthoDB" id="5962147at2759"/>
<evidence type="ECO:0000256" key="10">
    <source>
        <dbReference type="ARBA" id="ARBA00023136"/>
    </source>
</evidence>
<feature type="transmembrane region" description="Helical" evidence="13">
    <location>
        <begin position="186"/>
        <end position="208"/>
    </location>
</feature>
<dbReference type="GeneID" id="116296847"/>
<accession>A0A6P8HWP6</accession>
<evidence type="ECO:0000256" key="13">
    <source>
        <dbReference type="SAM" id="Phobius"/>
    </source>
</evidence>
<dbReference type="Gene3D" id="1.10.287.70">
    <property type="match status" value="1"/>
</dbReference>
<keyword evidence="10 13" id="KW-0472">Membrane</keyword>
<dbReference type="GO" id="GO:0051260">
    <property type="term" value="P:protein homooligomerization"/>
    <property type="evidence" value="ECO:0007669"/>
    <property type="project" value="InterPro"/>
</dbReference>
<proteinExistence type="predicted"/>
<dbReference type="InterPro" id="IPR027359">
    <property type="entry name" value="Volt_channel_dom_sf"/>
</dbReference>
<keyword evidence="9" id="KW-0406">Ion transport</keyword>
<evidence type="ECO:0000313" key="15">
    <source>
        <dbReference type="Proteomes" id="UP000515163"/>
    </source>
</evidence>
<evidence type="ECO:0000256" key="8">
    <source>
        <dbReference type="ARBA" id="ARBA00022989"/>
    </source>
</evidence>
<keyword evidence="5" id="KW-0631">Potassium channel</keyword>
<evidence type="ECO:0000256" key="4">
    <source>
        <dbReference type="ARBA" id="ARBA00022692"/>
    </source>
</evidence>
<dbReference type="InParanoid" id="A0A6P8HWP6"/>
<organism evidence="15 16">
    <name type="scientific">Actinia tenebrosa</name>
    <name type="common">Australian red waratah sea anemone</name>
    <dbReference type="NCBI Taxonomy" id="6105"/>
    <lineage>
        <taxon>Eukaryota</taxon>
        <taxon>Metazoa</taxon>
        <taxon>Cnidaria</taxon>
        <taxon>Anthozoa</taxon>
        <taxon>Hexacorallia</taxon>
        <taxon>Actiniaria</taxon>
        <taxon>Actiniidae</taxon>
        <taxon>Actinia</taxon>
    </lineage>
</organism>
<evidence type="ECO:0000256" key="2">
    <source>
        <dbReference type="ARBA" id="ARBA00022448"/>
    </source>
</evidence>
<dbReference type="InterPro" id="IPR003971">
    <property type="entry name" value="K_chnl_volt-dep_Kv5/Kv9"/>
</dbReference>
<keyword evidence="4 13" id="KW-0812">Transmembrane</keyword>
<evidence type="ECO:0000256" key="3">
    <source>
        <dbReference type="ARBA" id="ARBA00022538"/>
    </source>
</evidence>
<keyword evidence="8 13" id="KW-1133">Transmembrane helix</keyword>
<dbReference type="PRINTS" id="PR00169">
    <property type="entry name" value="KCHANNEL"/>
</dbReference>
<dbReference type="Pfam" id="PF00520">
    <property type="entry name" value="Ion_trans"/>
    <property type="match status" value="1"/>
</dbReference>
<dbReference type="Pfam" id="PF02214">
    <property type="entry name" value="BTB_2"/>
    <property type="match status" value="1"/>
</dbReference>
<evidence type="ECO:0000256" key="9">
    <source>
        <dbReference type="ARBA" id="ARBA00023065"/>
    </source>
</evidence>
<feature type="domain" description="BTB" evidence="14">
    <location>
        <begin position="52"/>
        <end position="151"/>
    </location>
</feature>
<dbReference type="Gene3D" id="1.20.120.350">
    <property type="entry name" value="Voltage-gated potassium channels. Chain C"/>
    <property type="match status" value="1"/>
</dbReference>